<proteinExistence type="predicted"/>
<evidence type="ECO:0000313" key="3">
    <source>
        <dbReference type="Proteomes" id="UP000677228"/>
    </source>
</evidence>
<dbReference type="PANTHER" id="PTHR32387:SF0">
    <property type="entry name" value="PROTEIN NO VEIN"/>
    <property type="match status" value="1"/>
</dbReference>
<dbReference type="InterPro" id="IPR052957">
    <property type="entry name" value="Auxin_embryo_med"/>
</dbReference>
<reference evidence="1" key="1">
    <citation type="submission" date="2021-02" db="EMBL/GenBank/DDBJ databases">
        <authorList>
            <person name="Nowell W R."/>
        </authorList>
    </citation>
    <scope>NUCLEOTIDE SEQUENCE</scope>
</reference>
<organism evidence="1 3">
    <name type="scientific">Didymodactylos carnosus</name>
    <dbReference type="NCBI Taxonomy" id="1234261"/>
    <lineage>
        <taxon>Eukaryota</taxon>
        <taxon>Metazoa</taxon>
        <taxon>Spiralia</taxon>
        <taxon>Gnathifera</taxon>
        <taxon>Rotifera</taxon>
        <taxon>Eurotatoria</taxon>
        <taxon>Bdelloidea</taxon>
        <taxon>Philodinida</taxon>
        <taxon>Philodinidae</taxon>
        <taxon>Didymodactylos</taxon>
    </lineage>
</organism>
<accession>A0A8S2D2R7</accession>
<dbReference type="Proteomes" id="UP000682733">
    <property type="component" value="Unassembled WGS sequence"/>
</dbReference>
<comment type="caution">
    <text evidence="1">The sequence shown here is derived from an EMBL/GenBank/DDBJ whole genome shotgun (WGS) entry which is preliminary data.</text>
</comment>
<name>A0A8S2D2R7_9BILA</name>
<dbReference type="EMBL" id="CAJOBA010001749">
    <property type="protein sequence ID" value="CAF3612597.1"/>
    <property type="molecule type" value="Genomic_DNA"/>
</dbReference>
<dbReference type="Proteomes" id="UP000677228">
    <property type="component" value="Unassembled WGS sequence"/>
</dbReference>
<evidence type="ECO:0000313" key="2">
    <source>
        <dbReference type="EMBL" id="CAF3612597.1"/>
    </source>
</evidence>
<evidence type="ECO:0000313" key="1">
    <source>
        <dbReference type="EMBL" id="CAF0828105.1"/>
    </source>
</evidence>
<dbReference type="PANTHER" id="PTHR32387">
    <property type="entry name" value="WU:FJ29H11"/>
    <property type="match status" value="1"/>
</dbReference>
<sequence length="343" mass="40000">MKASTCSKEKNADDNDYCYNIDVPQLRIQFANNYLLLSNNEQDLNPYNVSAVCAIACSTKQAGKHIGQKDLDFKSVFAVTNTSTIVSHKWNFYFQITGNDQLCYIRLYWLDFPLPNVQQTIELYPSQTHIYLPFDKSPTPSEKLLNEMIQNVRDPCVLLNMGKLKRVEIVDKICGKEWNIYKRIEKEKLIYLKKVEFKNVTFVNENMTKIFNTPLESFRLRNPHLLSLASKSDLMKFTNIRIVETTVERIFLEEFNKTQPVSVIDMLACFPSQSENYSNEFVERKRSINWWSFLFEQIDIAIKSDKKIEAMLKDKLVEKPIFLIRQAANNSINSQNSINKPLI</sequence>
<dbReference type="AlphaFoldDB" id="A0A8S2D2R7"/>
<dbReference type="EMBL" id="CAJNOK010001749">
    <property type="protein sequence ID" value="CAF0828105.1"/>
    <property type="molecule type" value="Genomic_DNA"/>
</dbReference>
<protein>
    <submittedName>
        <fullName evidence="1">Uncharacterized protein</fullName>
    </submittedName>
</protein>
<gene>
    <name evidence="1" type="ORF">OVA965_LOCUS6001</name>
    <name evidence="2" type="ORF">TMI583_LOCUS5997</name>
</gene>